<organism evidence="10 11">
    <name type="scientific">Mycena indigotica</name>
    <dbReference type="NCBI Taxonomy" id="2126181"/>
    <lineage>
        <taxon>Eukaryota</taxon>
        <taxon>Fungi</taxon>
        <taxon>Dikarya</taxon>
        <taxon>Basidiomycota</taxon>
        <taxon>Agaricomycotina</taxon>
        <taxon>Agaricomycetes</taxon>
        <taxon>Agaricomycetidae</taxon>
        <taxon>Agaricales</taxon>
        <taxon>Marasmiineae</taxon>
        <taxon>Mycenaceae</taxon>
        <taxon>Mycena</taxon>
    </lineage>
</organism>
<dbReference type="GeneID" id="59351595"/>
<evidence type="ECO:0000256" key="4">
    <source>
        <dbReference type="ARBA" id="ARBA00022692"/>
    </source>
</evidence>
<keyword evidence="3" id="KW-1003">Cell membrane</keyword>
<dbReference type="PANTHER" id="PTHR33281">
    <property type="entry name" value="UPF0187 PROTEIN YNEE"/>
    <property type="match status" value="1"/>
</dbReference>
<evidence type="ECO:0000256" key="8">
    <source>
        <dbReference type="SAM" id="MobiDB-lite"/>
    </source>
</evidence>
<dbReference type="GO" id="GO:0005254">
    <property type="term" value="F:chloride channel activity"/>
    <property type="evidence" value="ECO:0007669"/>
    <property type="project" value="InterPro"/>
</dbReference>
<dbReference type="GO" id="GO:0005886">
    <property type="term" value="C:plasma membrane"/>
    <property type="evidence" value="ECO:0007669"/>
    <property type="project" value="UniProtKB-SubCell"/>
</dbReference>
<keyword evidence="2" id="KW-0813">Transport</keyword>
<reference evidence="10" key="1">
    <citation type="submission" date="2020-05" db="EMBL/GenBank/DDBJ databases">
        <title>Mycena genomes resolve the evolution of fungal bioluminescence.</title>
        <authorList>
            <person name="Tsai I.J."/>
        </authorList>
    </citation>
    <scope>NUCLEOTIDE SEQUENCE</scope>
    <source>
        <strain evidence="10">171206Taipei</strain>
    </source>
</reference>
<dbReference type="AlphaFoldDB" id="A0A8H6S1X7"/>
<evidence type="ECO:0000256" key="5">
    <source>
        <dbReference type="ARBA" id="ARBA00022989"/>
    </source>
</evidence>
<evidence type="ECO:0000256" key="2">
    <source>
        <dbReference type="ARBA" id="ARBA00022448"/>
    </source>
</evidence>
<gene>
    <name evidence="10" type="ORF">MIND_01259500</name>
</gene>
<keyword evidence="5 9" id="KW-1133">Transmembrane helix</keyword>
<dbReference type="EMBL" id="JACAZF010000013">
    <property type="protein sequence ID" value="KAF7291163.1"/>
    <property type="molecule type" value="Genomic_DNA"/>
</dbReference>
<feature type="transmembrane region" description="Helical" evidence="9">
    <location>
        <begin position="351"/>
        <end position="384"/>
    </location>
</feature>
<evidence type="ECO:0000256" key="1">
    <source>
        <dbReference type="ARBA" id="ARBA00004651"/>
    </source>
</evidence>
<comment type="subcellular location">
    <subcellularLocation>
        <location evidence="1">Cell membrane</location>
        <topology evidence="1">Multi-pass membrane protein</topology>
    </subcellularLocation>
</comment>
<keyword evidence="6" id="KW-0406">Ion transport</keyword>
<dbReference type="RefSeq" id="XP_037214285.1">
    <property type="nucleotide sequence ID" value="XM_037369079.1"/>
</dbReference>
<dbReference type="PANTHER" id="PTHR33281:SF19">
    <property type="entry name" value="VOLTAGE-DEPENDENT ANION CHANNEL-FORMING PROTEIN YNEE"/>
    <property type="match status" value="1"/>
</dbReference>
<dbReference type="Proteomes" id="UP000636479">
    <property type="component" value="Unassembled WGS sequence"/>
</dbReference>
<feature type="region of interest" description="Disordered" evidence="8">
    <location>
        <begin position="207"/>
        <end position="232"/>
    </location>
</feature>
<protein>
    <submittedName>
        <fullName evidence="10">Uncharacterized protein</fullName>
    </submittedName>
</protein>
<evidence type="ECO:0000256" key="9">
    <source>
        <dbReference type="SAM" id="Phobius"/>
    </source>
</evidence>
<dbReference type="OrthoDB" id="1368at2759"/>
<keyword evidence="4 9" id="KW-0812">Transmembrane</keyword>
<sequence>MAQDNFFMGWTMKKLNATVLNDIWFDVMLLTLVSTSMPLPLCPEHMLTPAIFSSGDLYHEAHVAQPHYKQCLVRGAGYRTGSCHLIQNFKYQEGRKLWTNIAIASRNLAQIIWIHVATERTETGGKTWTILQSTIEKKTMLNLVQAFSVSVKHLLRQEPGVYYDDLYPLISFLPRFASQQSGHLSKELLPLWEACEDPQYPWVESWGDRASSSEKENSEHGTQTHHPRRTKTFDPEAALADVDVHRPLGPARNPPKIGFFDCFSCNLCGKRPKSKLKGIRPLTDSNVPFEITIYLSSYISYLLGNAWILPAPASAYVTNLGLLQDALANLDRIASTPLPFAYQVHLRVSLWLYLLFLPFQVVGLLGWVTIPGTAFAAFLFLGFLEIGQEIENPFNYDLNDLNLDGFCLAIQRDLHEIAAHTNPNPAEFVFSAWNQPFAPTDRRSSEALVADATSDYSLPSSKVDQSSSTDGGSVSLQQMLVRNWREIEGRTRH</sequence>
<accession>A0A8H6S1X7</accession>
<evidence type="ECO:0000256" key="6">
    <source>
        <dbReference type="ARBA" id="ARBA00023065"/>
    </source>
</evidence>
<comment type="caution">
    <text evidence="10">The sequence shown here is derived from an EMBL/GenBank/DDBJ whole genome shotgun (WGS) entry which is preliminary data.</text>
</comment>
<evidence type="ECO:0000313" key="11">
    <source>
        <dbReference type="Proteomes" id="UP000636479"/>
    </source>
</evidence>
<keyword evidence="7 9" id="KW-0472">Membrane</keyword>
<dbReference type="InterPro" id="IPR044669">
    <property type="entry name" value="YneE/VCCN1/2-like"/>
</dbReference>
<evidence type="ECO:0000256" key="3">
    <source>
        <dbReference type="ARBA" id="ARBA00022475"/>
    </source>
</evidence>
<name>A0A8H6S1X7_9AGAR</name>
<keyword evidence="11" id="KW-1185">Reference proteome</keyword>
<evidence type="ECO:0000256" key="7">
    <source>
        <dbReference type="ARBA" id="ARBA00023136"/>
    </source>
</evidence>
<dbReference type="Pfam" id="PF25539">
    <property type="entry name" value="Bestrophin_2"/>
    <property type="match status" value="1"/>
</dbReference>
<evidence type="ECO:0000313" key="10">
    <source>
        <dbReference type="EMBL" id="KAF7291163.1"/>
    </source>
</evidence>
<proteinExistence type="predicted"/>